<sequence>MVSRPGLTFGYLMEFFRDVPPDLKRTLNSIDVTGTGALFSREEIRGSPRRRDAINALSRAAVGLRQVEAQCPGRPFRRRL</sequence>
<reference evidence="2" key="1">
    <citation type="journal article" date="2019" name="Int. J. Syst. Evol. Microbiol.">
        <title>The Global Catalogue of Microorganisms (GCM) 10K type strain sequencing project: providing services to taxonomists for standard genome sequencing and annotation.</title>
        <authorList>
            <consortium name="The Broad Institute Genomics Platform"/>
            <consortium name="The Broad Institute Genome Sequencing Center for Infectious Disease"/>
            <person name="Wu L."/>
            <person name="Ma J."/>
        </authorList>
    </citation>
    <scope>NUCLEOTIDE SEQUENCE [LARGE SCALE GENOMIC DNA]</scope>
    <source>
        <strain evidence="2">JCM 9095</strain>
    </source>
</reference>
<proteinExistence type="predicted"/>
<name>A0ABP6P2X4_9ACTN</name>
<protein>
    <recommendedName>
        <fullName evidence="3">Tn3 transposase DDE domain-containing protein</fullName>
    </recommendedName>
</protein>
<comment type="caution">
    <text evidence="1">The sequence shown here is derived from an EMBL/GenBank/DDBJ whole genome shotgun (WGS) entry which is preliminary data.</text>
</comment>
<dbReference type="Proteomes" id="UP001501866">
    <property type="component" value="Unassembled WGS sequence"/>
</dbReference>
<evidence type="ECO:0000313" key="2">
    <source>
        <dbReference type="Proteomes" id="UP001501866"/>
    </source>
</evidence>
<gene>
    <name evidence="1" type="ORF">GCM10010451_12600</name>
</gene>
<dbReference type="EMBL" id="BAAAUH010000006">
    <property type="protein sequence ID" value="GAA3166006.1"/>
    <property type="molecule type" value="Genomic_DNA"/>
</dbReference>
<evidence type="ECO:0000313" key="1">
    <source>
        <dbReference type="EMBL" id="GAA3166006.1"/>
    </source>
</evidence>
<organism evidence="1 2">
    <name type="scientific">Streptomyces virens</name>
    <dbReference type="NCBI Taxonomy" id="285572"/>
    <lineage>
        <taxon>Bacteria</taxon>
        <taxon>Bacillati</taxon>
        <taxon>Actinomycetota</taxon>
        <taxon>Actinomycetes</taxon>
        <taxon>Kitasatosporales</taxon>
        <taxon>Streptomycetaceae</taxon>
        <taxon>Streptomyces</taxon>
    </lineage>
</organism>
<keyword evidence="2" id="KW-1185">Reference proteome</keyword>
<evidence type="ECO:0008006" key="3">
    <source>
        <dbReference type="Google" id="ProtNLM"/>
    </source>
</evidence>
<accession>A0ABP6P2X4</accession>